<dbReference type="RefSeq" id="WP_096486072.1">
    <property type="nucleotide sequence ID" value="NZ_AP014809.1"/>
</dbReference>
<dbReference type="OrthoDB" id="8005845at2"/>
<evidence type="ECO:0000313" key="2">
    <source>
        <dbReference type="EMBL" id="BAU92047.1"/>
    </source>
</evidence>
<dbReference type="EMBL" id="AP014809">
    <property type="protein sequence ID" value="BAU92047.1"/>
    <property type="molecule type" value="Genomic_DNA"/>
</dbReference>
<evidence type="ECO:0000313" key="3">
    <source>
        <dbReference type="Proteomes" id="UP000218288"/>
    </source>
</evidence>
<feature type="transmembrane region" description="Helical" evidence="1">
    <location>
        <begin position="39"/>
        <end position="62"/>
    </location>
</feature>
<keyword evidence="1" id="KW-1133">Transmembrane helix</keyword>
<evidence type="ECO:0000256" key="1">
    <source>
        <dbReference type="SAM" id="Phobius"/>
    </source>
</evidence>
<dbReference type="Proteomes" id="UP000218288">
    <property type="component" value="Chromosome"/>
</dbReference>
<protein>
    <submittedName>
        <fullName evidence="2">Uncharacterized protein</fullName>
    </submittedName>
</protein>
<keyword evidence="1" id="KW-0472">Membrane</keyword>
<dbReference type="AlphaFoldDB" id="A0A160PFK9"/>
<name>A0A160PFK9_9HYPH</name>
<gene>
    <name evidence="2" type="ORF">MPPM_3442</name>
</gene>
<sequence>MTPAAAQARHLSLVRLEQAAGQAFGYADEPDPAVSRSSMLFSSSGFAIATVATALAATITYLV</sequence>
<accession>A0A160PFK9</accession>
<keyword evidence="1" id="KW-0812">Transmembrane</keyword>
<organism evidence="2 3">
    <name type="scientific">Methylorubrum populi</name>
    <dbReference type="NCBI Taxonomy" id="223967"/>
    <lineage>
        <taxon>Bacteria</taxon>
        <taxon>Pseudomonadati</taxon>
        <taxon>Pseudomonadota</taxon>
        <taxon>Alphaproteobacteria</taxon>
        <taxon>Hyphomicrobiales</taxon>
        <taxon>Methylobacteriaceae</taxon>
        <taxon>Methylorubrum</taxon>
    </lineage>
</organism>
<reference evidence="2 3" key="1">
    <citation type="journal article" date="2016" name="Genome Announc.">
        <title>Complete Genome Sequence of Methylobacterium populi P-1M, Isolated from Pink-Pigmented Household Biofilm.</title>
        <authorList>
            <person name="Morohoshi T."/>
            <person name="Ikeda T."/>
        </authorList>
    </citation>
    <scope>NUCLEOTIDE SEQUENCE [LARGE SCALE GENOMIC DNA]</scope>
    <source>
        <strain evidence="2 3">P-1M</strain>
    </source>
</reference>
<proteinExistence type="predicted"/>